<keyword evidence="5" id="KW-1185">Reference proteome</keyword>
<organism evidence="4 5">
    <name type="scientific">Fictibacillus aquaticus</name>
    <dbReference type="NCBI Taxonomy" id="2021314"/>
    <lineage>
        <taxon>Bacteria</taxon>
        <taxon>Bacillati</taxon>
        <taxon>Bacillota</taxon>
        <taxon>Bacilli</taxon>
        <taxon>Bacillales</taxon>
        <taxon>Fictibacillaceae</taxon>
        <taxon>Fictibacillus</taxon>
    </lineage>
</organism>
<evidence type="ECO:0000313" key="4">
    <source>
        <dbReference type="EMBL" id="OYD58693.1"/>
    </source>
</evidence>
<reference evidence="4 5" key="1">
    <citation type="submission" date="2017-07" db="EMBL/GenBank/DDBJ databases">
        <title>Fictibacillus sp. nov. GDSW-R2A3 Genome sequencing and assembly.</title>
        <authorList>
            <person name="Mayilraj S."/>
        </authorList>
    </citation>
    <scope>NUCLEOTIDE SEQUENCE [LARGE SCALE GENOMIC DNA]</scope>
    <source>
        <strain evidence="4 5">GDSW-R2A3</strain>
    </source>
</reference>
<dbReference type="GO" id="GO:0003677">
    <property type="term" value="F:DNA binding"/>
    <property type="evidence" value="ECO:0007669"/>
    <property type="project" value="UniProtKB-KW"/>
</dbReference>
<evidence type="ECO:0000259" key="3">
    <source>
        <dbReference type="PROSITE" id="PS50126"/>
    </source>
</evidence>
<proteinExistence type="inferred from homology"/>
<dbReference type="InterPro" id="IPR048588">
    <property type="entry name" value="CvfB_S1_2nd"/>
</dbReference>
<dbReference type="Proteomes" id="UP000215059">
    <property type="component" value="Unassembled WGS sequence"/>
</dbReference>
<dbReference type="InterPro" id="IPR036388">
    <property type="entry name" value="WH-like_DNA-bd_sf"/>
</dbReference>
<dbReference type="Pfam" id="PF17783">
    <property type="entry name" value="WHD_CvfB"/>
    <property type="match status" value="1"/>
</dbReference>
<dbReference type="InterPro" id="IPR012340">
    <property type="entry name" value="NA-bd_OB-fold"/>
</dbReference>
<dbReference type="InterPro" id="IPR048587">
    <property type="entry name" value="CvfB_S1_3rd"/>
</dbReference>
<dbReference type="Pfam" id="PF21543">
    <property type="entry name" value="CvfB_2nd"/>
    <property type="match status" value="1"/>
</dbReference>
<dbReference type="CDD" id="cd00164">
    <property type="entry name" value="S1_like"/>
    <property type="match status" value="1"/>
</dbReference>
<dbReference type="SMART" id="SM00316">
    <property type="entry name" value="S1"/>
    <property type="match status" value="2"/>
</dbReference>
<dbReference type="RefSeq" id="WP_094250654.1">
    <property type="nucleotide sequence ID" value="NZ_JBHLXL010000001.1"/>
</dbReference>
<dbReference type="InterPro" id="IPR040764">
    <property type="entry name" value="CvfB_WH"/>
</dbReference>
<dbReference type="AlphaFoldDB" id="A0A235FCN4"/>
<dbReference type="OrthoDB" id="9801597at2"/>
<dbReference type="InterPro" id="IPR014464">
    <property type="entry name" value="CvfB_fam"/>
</dbReference>
<name>A0A235FCN4_9BACL</name>
<dbReference type="Pfam" id="PF13509">
    <property type="entry name" value="S1_2"/>
    <property type="match status" value="1"/>
</dbReference>
<sequence>MNKLTPGTAVTVKVARKADFGYFLSNGTEEVMLHKSEALKQHEENDEVTVFLYQDHEGRIAATESMPKVRLDSLAWLDAAGINKKYGTFLNMGIKKDVLLSKDDLPHDWELWPQAGDKVYAGLKLDKKGRLFADLATEEEMVEQAEAAGEEMVEQAEAAGEELLNKQLEGYVYKLNDSGVLLFTDDKLIGFIHRDEMTRKLRLGEKVSARVSYVREDGRINMSMKPRKELAYSEDAEKIVSFLRKNKGQMGLTDKSSPSEIEEVFHISKAAFKRAMGKLLKEDKVVQENGKTFLKI</sequence>
<feature type="domain" description="S1 motif" evidence="3">
    <location>
        <begin position="165"/>
        <end position="225"/>
    </location>
</feature>
<comment type="caution">
    <text evidence="4">The sequence shown here is derived from an EMBL/GenBank/DDBJ whole genome shotgun (WGS) entry which is preliminary data.</text>
</comment>
<dbReference type="PROSITE" id="PS50126">
    <property type="entry name" value="S1"/>
    <property type="match status" value="1"/>
</dbReference>
<evidence type="ECO:0000256" key="2">
    <source>
        <dbReference type="SAM" id="Coils"/>
    </source>
</evidence>
<dbReference type="InterPro" id="IPR039566">
    <property type="entry name" value="CvfB_S1_st"/>
</dbReference>
<accession>A0A235FCN4</accession>
<dbReference type="Gene3D" id="1.10.10.10">
    <property type="entry name" value="Winged helix-like DNA-binding domain superfamily/Winged helix DNA-binding domain"/>
    <property type="match status" value="1"/>
</dbReference>
<dbReference type="PANTHER" id="PTHR37296:SF1">
    <property type="entry name" value="CONSERVED VIRULENCE FACTOR B"/>
    <property type="match status" value="1"/>
</dbReference>
<dbReference type="SUPFAM" id="SSF50249">
    <property type="entry name" value="Nucleic acid-binding proteins"/>
    <property type="match status" value="1"/>
</dbReference>
<keyword evidence="4" id="KW-0238">DNA-binding</keyword>
<dbReference type="Pfam" id="PF21191">
    <property type="entry name" value="CvfB_1st"/>
    <property type="match status" value="1"/>
</dbReference>
<dbReference type="PANTHER" id="PTHR37296">
    <property type="entry name" value="CONSERVED VIRULENCE FACTOR B"/>
    <property type="match status" value="1"/>
</dbReference>
<comment type="similarity">
    <text evidence="1">Belongs to the CvfB family.</text>
</comment>
<protein>
    <submittedName>
        <fullName evidence="4">DNA-binding protein</fullName>
    </submittedName>
</protein>
<dbReference type="InterPro" id="IPR003029">
    <property type="entry name" value="S1_domain"/>
</dbReference>
<dbReference type="Gene3D" id="2.40.50.140">
    <property type="entry name" value="Nucleic acid-binding proteins"/>
    <property type="match status" value="2"/>
</dbReference>
<evidence type="ECO:0000313" key="5">
    <source>
        <dbReference type="Proteomes" id="UP000215059"/>
    </source>
</evidence>
<dbReference type="PIRSF" id="PIRSF012524">
    <property type="entry name" value="YitL_S1"/>
    <property type="match status" value="1"/>
</dbReference>
<feature type="coiled-coil region" evidence="2">
    <location>
        <begin position="135"/>
        <end position="162"/>
    </location>
</feature>
<keyword evidence="2" id="KW-0175">Coiled coil</keyword>
<evidence type="ECO:0000256" key="1">
    <source>
        <dbReference type="PIRNR" id="PIRNR012524"/>
    </source>
</evidence>
<gene>
    <name evidence="4" type="ORF">CGZ90_01985</name>
</gene>
<dbReference type="EMBL" id="NOII01000001">
    <property type="protein sequence ID" value="OYD58693.1"/>
    <property type="molecule type" value="Genomic_DNA"/>
</dbReference>